<comment type="subcellular location">
    <subcellularLocation>
        <location evidence="1">Membrane</location>
        <topology evidence="1">Multi-pass membrane protein</topology>
    </subcellularLocation>
</comment>
<dbReference type="NCBIfam" id="TIGR00797">
    <property type="entry name" value="matE"/>
    <property type="match status" value="1"/>
</dbReference>
<comment type="similarity">
    <text evidence="2">Belongs to the multi antimicrobial extrusion (MATE) (TC 2.A.66.1) family.</text>
</comment>
<dbReference type="AlphaFoldDB" id="A0A9W9P4C6"/>
<keyword evidence="3 7" id="KW-0812">Transmembrane</keyword>
<evidence type="ECO:0000256" key="6">
    <source>
        <dbReference type="SAM" id="MobiDB-lite"/>
    </source>
</evidence>
<dbReference type="PANTHER" id="PTHR11206">
    <property type="entry name" value="MULTIDRUG RESISTANCE PROTEIN"/>
    <property type="match status" value="1"/>
</dbReference>
<keyword evidence="9" id="KW-1185">Reference proteome</keyword>
<dbReference type="GO" id="GO:0016020">
    <property type="term" value="C:membrane"/>
    <property type="evidence" value="ECO:0007669"/>
    <property type="project" value="UniProtKB-SubCell"/>
</dbReference>
<protein>
    <submittedName>
        <fullName evidence="8">MATE efflux family protein</fullName>
    </submittedName>
</protein>
<feature type="transmembrane region" description="Helical" evidence="7">
    <location>
        <begin position="152"/>
        <end position="173"/>
    </location>
</feature>
<comment type="caution">
    <text evidence="8">The sequence shown here is derived from an EMBL/GenBank/DDBJ whole genome shotgun (WGS) entry which is preliminary data.</text>
</comment>
<feature type="transmembrane region" description="Helical" evidence="7">
    <location>
        <begin position="321"/>
        <end position="347"/>
    </location>
</feature>
<reference evidence="8" key="1">
    <citation type="submission" date="2022-11" db="EMBL/GenBank/DDBJ databases">
        <authorList>
            <person name="Petersen C."/>
        </authorList>
    </citation>
    <scope>NUCLEOTIDE SEQUENCE</scope>
    <source>
        <strain evidence="8">IBT 23319</strain>
    </source>
</reference>
<dbReference type="GeneID" id="81382155"/>
<keyword evidence="5 7" id="KW-0472">Membrane</keyword>
<name>A0A9W9P4C6_PENCI</name>
<dbReference type="EMBL" id="JAPQKT010000003">
    <property type="protein sequence ID" value="KAJ5234900.1"/>
    <property type="molecule type" value="Genomic_DNA"/>
</dbReference>
<feature type="transmembrane region" description="Helical" evidence="7">
    <location>
        <begin position="229"/>
        <end position="247"/>
    </location>
</feature>
<feature type="transmembrane region" description="Helical" evidence="7">
    <location>
        <begin position="296"/>
        <end position="315"/>
    </location>
</feature>
<feature type="transmembrane region" description="Helical" evidence="7">
    <location>
        <begin position="487"/>
        <end position="511"/>
    </location>
</feature>
<dbReference type="GO" id="GO:1990961">
    <property type="term" value="P:xenobiotic detoxification by transmembrane export across the plasma membrane"/>
    <property type="evidence" value="ECO:0007669"/>
    <property type="project" value="InterPro"/>
</dbReference>
<evidence type="ECO:0000256" key="5">
    <source>
        <dbReference type="ARBA" id="ARBA00023136"/>
    </source>
</evidence>
<gene>
    <name evidence="8" type="ORF">N7469_004068</name>
</gene>
<sequence length="585" mass="64098">MSSPTDFDRDSVRIHAPSHKYRAAIDESFFEAEEKHEATINESFFKTQGNHGATINESFFEAEGSGAGGKRPVYRTFSEHTSTHPDFPPSRVFTDADPFVTSSEKNSLKGKHPKEEAFNEETPLIQNNEPEDRRPDEHITWKRETKDIGRDTLPLILSALLECSLSTASIIAVGRLGTIELGAASVASMLANFTGYMIYYGLTSALDTLCVREFDNGMHHLVSVHFQRMLYLLLIVTVPIIVLWSFAEQILPRVLSDKEVASLAGRYLRIIAWGTPGFALFESGKRYIQAQGVYSASPYVLGVCAPVNAFLNWLLVWKCGLGFVGAPIALTITDWLLPCTLFLYVYFGSHDDCWNGFTRRALSNWGPMMRIATVNVAAVESESLVYGITTLASSYIGTRALAAQTVLVTVTNIIWQVPYSLSVSTRARVSNLLVLGLGDAAWKACKIATSVALGVGSLYIFLLSLLRYPIAKIFSRESEVIELVAQVMPLCAAAHFVECLVLGVSGILCGIGKQAEAGYLQTGMFAAIALPLQFGLAFGLGWSVWGLWIGALSGFCAILAAQCLFLYQTSWEKVVQQASESLSVD</sequence>
<reference evidence="8" key="2">
    <citation type="journal article" date="2023" name="IMA Fungus">
        <title>Comparative genomic study of the Penicillium genus elucidates a diverse pangenome and 15 lateral gene transfer events.</title>
        <authorList>
            <person name="Petersen C."/>
            <person name="Sorensen T."/>
            <person name="Nielsen M.R."/>
            <person name="Sondergaard T.E."/>
            <person name="Sorensen J.L."/>
            <person name="Fitzpatrick D.A."/>
            <person name="Frisvad J.C."/>
            <person name="Nielsen K.L."/>
        </authorList>
    </citation>
    <scope>NUCLEOTIDE SEQUENCE</scope>
    <source>
        <strain evidence="8">IBT 23319</strain>
    </source>
</reference>
<feature type="transmembrane region" description="Helical" evidence="7">
    <location>
        <begin position="523"/>
        <end position="542"/>
    </location>
</feature>
<proteinExistence type="inferred from homology"/>
<dbReference type="Pfam" id="PF01554">
    <property type="entry name" value="MatE"/>
    <property type="match status" value="2"/>
</dbReference>
<organism evidence="8 9">
    <name type="scientific">Penicillium citrinum</name>
    <dbReference type="NCBI Taxonomy" id="5077"/>
    <lineage>
        <taxon>Eukaryota</taxon>
        <taxon>Fungi</taxon>
        <taxon>Dikarya</taxon>
        <taxon>Ascomycota</taxon>
        <taxon>Pezizomycotina</taxon>
        <taxon>Eurotiomycetes</taxon>
        <taxon>Eurotiomycetidae</taxon>
        <taxon>Eurotiales</taxon>
        <taxon>Aspergillaceae</taxon>
        <taxon>Penicillium</taxon>
    </lineage>
</organism>
<evidence type="ECO:0000313" key="8">
    <source>
        <dbReference type="EMBL" id="KAJ5234900.1"/>
    </source>
</evidence>
<evidence type="ECO:0000256" key="7">
    <source>
        <dbReference type="SAM" id="Phobius"/>
    </source>
</evidence>
<evidence type="ECO:0000256" key="4">
    <source>
        <dbReference type="ARBA" id="ARBA00022989"/>
    </source>
</evidence>
<feature type="transmembrane region" description="Helical" evidence="7">
    <location>
        <begin position="179"/>
        <end position="202"/>
    </location>
</feature>
<feature type="transmembrane region" description="Helical" evidence="7">
    <location>
        <begin position="548"/>
        <end position="567"/>
    </location>
</feature>
<dbReference type="RefSeq" id="XP_056502400.1">
    <property type="nucleotide sequence ID" value="XM_056642988.1"/>
</dbReference>
<dbReference type="Proteomes" id="UP001147733">
    <property type="component" value="Unassembled WGS sequence"/>
</dbReference>
<dbReference type="GO" id="GO:0015297">
    <property type="term" value="F:antiporter activity"/>
    <property type="evidence" value="ECO:0007669"/>
    <property type="project" value="InterPro"/>
</dbReference>
<dbReference type="InterPro" id="IPR045069">
    <property type="entry name" value="MATE_euk"/>
</dbReference>
<accession>A0A9W9P4C6</accession>
<evidence type="ECO:0000256" key="1">
    <source>
        <dbReference type="ARBA" id="ARBA00004141"/>
    </source>
</evidence>
<dbReference type="CDD" id="cd13132">
    <property type="entry name" value="MATE_eukaryotic"/>
    <property type="match status" value="1"/>
</dbReference>
<evidence type="ECO:0000313" key="9">
    <source>
        <dbReference type="Proteomes" id="UP001147733"/>
    </source>
</evidence>
<feature type="transmembrane region" description="Helical" evidence="7">
    <location>
        <begin position="447"/>
        <end position="467"/>
    </location>
</feature>
<feature type="region of interest" description="Disordered" evidence="6">
    <location>
        <begin position="102"/>
        <end position="136"/>
    </location>
</feature>
<evidence type="ECO:0000256" key="2">
    <source>
        <dbReference type="ARBA" id="ARBA00010199"/>
    </source>
</evidence>
<keyword evidence="4 7" id="KW-1133">Transmembrane helix</keyword>
<evidence type="ECO:0000256" key="3">
    <source>
        <dbReference type="ARBA" id="ARBA00022692"/>
    </source>
</evidence>
<dbReference type="GO" id="GO:0042910">
    <property type="term" value="F:xenobiotic transmembrane transporter activity"/>
    <property type="evidence" value="ECO:0007669"/>
    <property type="project" value="InterPro"/>
</dbReference>
<dbReference type="OrthoDB" id="2126698at2759"/>
<dbReference type="InterPro" id="IPR002528">
    <property type="entry name" value="MATE_fam"/>
</dbReference>